<keyword evidence="2" id="KW-0732">Signal</keyword>
<gene>
    <name evidence="4" type="primary">LOC115731991</name>
</gene>
<feature type="signal peptide" evidence="2">
    <location>
        <begin position="1"/>
        <end position="28"/>
    </location>
</feature>
<dbReference type="Proteomes" id="UP000827889">
    <property type="component" value="Chromosome 10"/>
</dbReference>
<evidence type="ECO:0000256" key="2">
    <source>
        <dbReference type="SAM" id="SignalP"/>
    </source>
</evidence>
<name>A0ABM3GTK0_9MYRT</name>
<dbReference type="PANTHER" id="PTHR33474">
    <property type="entry name" value="TRANSMEMBRANE PROTEIN"/>
    <property type="match status" value="1"/>
</dbReference>
<dbReference type="GeneID" id="115731991"/>
<evidence type="ECO:0000256" key="1">
    <source>
        <dbReference type="SAM" id="MobiDB-lite"/>
    </source>
</evidence>
<proteinExistence type="predicted"/>
<feature type="region of interest" description="Disordered" evidence="1">
    <location>
        <begin position="77"/>
        <end position="99"/>
    </location>
</feature>
<dbReference type="RefSeq" id="XP_048127661.1">
    <property type="nucleotide sequence ID" value="XM_048271704.1"/>
</dbReference>
<feature type="compositionally biased region" description="Basic and acidic residues" evidence="1">
    <location>
        <begin position="89"/>
        <end position="99"/>
    </location>
</feature>
<keyword evidence="3" id="KW-1185">Reference proteome</keyword>
<dbReference type="PANTHER" id="PTHR33474:SF28">
    <property type="entry name" value="OS01G0815400 PROTEIN"/>
    <property type="match status" value="1"/>
</dbReference>
<evidence type="ECO:0000313" key="4">
    <source>
        <dbReference type="RefSeq" id="XP_048127661.1"/>
    </source>
</evidence>
<protein>
    <submittedName>
        <fullName evidence="4">Uncharacterized protein LOC115731991 isoform X1</fullName>
    </submittedName>
</protein>
<organism evidence="3 4">
    <name type="scientific">Rhodamnia argentea</name>
    <dbReference type="NCBI Taxonomy" id="178133"/>
    <lineage>
        <taxon>Eukaryota</taxon>
        <taxon>Viridiplantae</taxon>
        <taxon>Streptophyta</taxon>
        <taxon>Embryophyta</taxon>
        <taxon>Tracheophyta</taxon>
        <taxon>Spermatophyta</taxon>
        <taxon>Magnoliopsida</taxon>
        <taxon>eudicotyledons</taxon>
        <taxon>Gunneridae</taxon>
        <taxon>Pentapetalae</taxon>
        <taxon>rosids</taxon>
        <taxon>malvids</taxon>
        <taxon>Myrtales</taxon>
        <taxon>Myrtaceae</taxon>
        <taxon>Myrtoideae</taxon>
        <taxon>Myrteae</taxon>
        <taxon>Australasian group</taxon>
        <taxon>Rhodamnia</taxon>
    </lineage>
</organism>
<evidence type="ECO:0000313" key="3">
    <source>
        <dbReference type="Proteomes" id="UP000827889"/>
    </source>
</evidence>
<feature type="chain" id="PRO_5045902283" evidence="2">
    <location>
        <begin position="29"/>
        <end position="99"/>
    </location>
</feature>
<reference evidence="4" key="1">
    <citation type="submission" date="2025-08" db="UniProtKB">
        <authorList>
            <consortium name="RefSeq"/>
        </authorList>
    </citation>
    <scope>IDENTIFICATION</scope>
    <source>
        <tissue evidence="4">Leaf</tissue>
    </source>
</reference>
<accession>A0ABM3GTK0</accession>
<sequence length="99" mass="10698">MAQQLKSTIAMRLLVLFLAFSCLLSSLAVPSTRSLMSSSGEDDDDQVSVPDLLAQQDEIMGTSEGREMVSVERRMELASNDYPGTGANNHHDPRTPGTA</sequence>